<dbReference type="AlphaFoldDB" id="A0A5P2BUM2"/>
<reference evidence="3 4" key="1">
    <citation type="submission" date="2018-05" db="EMBL/GenBank/DDBJ databases">
        <title>Streptomyces venezuelae.</title>
        <authorList>
            <person name="Kim W."/>
            <person name="Lee N."/>
            <person name="Cho B.-K."/>
        </authorList>
    </citation>
    <scope>NUCLEOTIDE SEQUENCE [LARGE SCALE GENOMIC DNA]</scope>
    <source>
        <strain evidence="3 4">ATCC 14584</strain>
    </source>
</reference>
<name>A0A5P2BUM2_STRVZ</name>
<protein>
    <submittedName>
        <fullName evidence="3">Uncharacterized protein</fullName>
    </submittedName>
</protein>
<accession>A0A5P2BUM2</accession>
<dbReference type="Proteomes" id="UP000322927">
    <property type="component" value="Chromosome"/>
</dbReference>
<gene>
    <name evidence="3" type="ORF">DEJ48_00490</name>
</gene>
<keyword evidence="2" id="KW-1133">Transmembrane helix</keyword>
<proteinExistence type="predicted"/>
<feature type="compositionally biased region" description="Basic residues" evidence="1">
    <location>
        <begin position="48"/>
        <end position="59"/>
    </location>
</feature>
<sequence length="114" mass="12734">MSVMVLAFLWGRTGRARTAPGPEGRPFHLRQNASTPPPERRGPAAARRTGRIRRGRGHRVPWPPTGKTRPRPAPAITGRHVPRDRGQPGTMKILLVLLVLAVAAAWYFKSHKRR</sequence>
<feature type="transmembrane region" description="Helical" evidence="2">
    <location>
        <begin position="89"/>
        <end position="108"/>
    </location>
</feature>
<keyword evidence="2" id="KW-0472">Membrane</keyword>
<keyword evidence="2" id="KW-0812">Transmembrane</keyword>
<feature type="region of interest" description="Disordered" evidence="1">
    <location>
        <begin position="14"/>
        <end position="87"/>
    </location>
</feature>
<evidence type="ECO:0000256" key="2">
    <source>
        <dbReference type="SAM" id="Phobius"/>
    </source>
</evidence>
<organism evidence="3 4">
    <name type="scientific">Streptomyces venezuelae</name>
    <dbReference type="NCBI Taxonomy" id="54571"/>
    <lineage>
        <taxon>Bacteria</taxon>
        <taxon>Bacillati</taxon>
        <taxon>Actinomycetota</taxon>
        <taxon>Actinomycetes</taxon>
        <taxon>Kitasatosporales</taxon>
        <taxon>Streptomycetaceae</taxon>
        <taxon>Streptomyces</taxon>
    </lineage>
</organism>
<evidence type="ECO:0000313" key="4">
    <source>
        <dbReference type="Proteomes" id="UP000322927"/>
    </source>
</evidence>
<dbReference type="EMBL" id="CP029192">
    <property type="protein sequence ID" value="QES32099.1"/>
    <property type="molecule type" value="Genomic_DNA"/>
</dbReference>
<evidence type="ECO:0000256" key="1">
    <source>
        <dbReference type="SAM" id="MobiDB-lite"/>
    </source>
</evidence>
<evidence type="ECO:0000313" key="3">
    <source>
        <dbReference type="EMBL" id="QES32099.1"/>
    </source>
</evidence>